<feature type="non-terminal residue" evidence="2">
    <location>
        <position position="130"/>
    </location>
</feature>
<protein>
    <submittedName>
        <fullName evidence="2">Uncharacterized protein</fullName>
    </submittedName>
</protein>
<sequence length="130" mass="13683">MTRLLHFLLVLLVCMFVACACGGSDSTPMEPTESPSATQESDSALTDQSTVSDSNVDVADSSTGAVTVEDPPTNPPTPTLVPTLTVVIPSTKIENLGFQLSLDGEVVVEQSGLVKDQADTKEGIMFFEYG</sequence>
<reference evidence="2" key="1">
    <citation type="submission" date="2018-05" db="EMBL/GenBank/DDBJ databases">
        <authorList>
            <person name="Lanie J.A."/>
            <person name="Ng W.-L."/>
            <person name="Kazmierczak K.M."/>
            <person name="Andrzejewski T.M."/>
            <person name="Davidsen T.M."/>
            <person name="Wayne K.J."/>
            <person name="Tettelin H."/>
            <person name="Glass J.I."/>
            <person name="Rusch D."/>
            <person name="Podicherti R."/>
            <person name="Tsui H.-C.T."/>
            <person name="Winkler M.E."/>
        </authorList>
    </citation>
    <scope>NUCLEOTIDE SEQUENCE</scope>
</reference>
<dbReference type="PROSITE" id="PS51257">
    <property type="entry name" value="PROKAR_LIPOPROTEIN"/>
    <property type="match status" value="1"/>
</dbReference>
<evidence type="ECO:0000313" key="2">
    <source>
        <dbReference type="EMBL" id="SVB22276.1"/>
    </source>
</evidence>
<evidence type="ECO:0000256" key="1">
    <source>
        <dbReference type="SAM" id="MobiDB-lite"/>
    </source>
</evidence>
<accession>A0A382C886</accession>
<proteinExistence type="predicted"/>
<feature type="region of interest" description="Disordered" evidence="1">
    <location>
        <begin position="25"/>
        <end position="81"/>
    </location>
</feature>
<dbReference type="EMBL" id="UINC01033268">
    <property type="protein sequence ID" value="SVB22276.1"/>
    <property type="molecule type" value="Genomic_DNA"/>
</dbReference>
<feature type="compositionally biased region" description="Low complexity" evidence="1">
    <location>
        <begin position="49"/>
        <end position="71"/>
    </location>
</feature>
<gene>
    <name evidence="2" type="ORF">METZ01_LOCUS175130</name>
</gene>
<organism evidence="2">
    <name type="scientific">marine metagenome</name>
    <dbReference type="NCBI Taxonomy" id="408172"/>
    <lineage>
        <taxon>unclassified sequences</taxon>
        <taxon>metagenomes</taxon>
        <taxon>ecological metagenomes</taxon>
    </lineage>
</organism>
<feature type="compositionally biased region" description="Polar residues" evidence="1">
    <location>
        <begin position="25"/>
        <end position="48"/>
    </location>
</feature>
<dbReference type="AlphaFoldDB" id="A0A382C886"/>
<name>A0A382C886_9ZZZZ</name>